<dbReference type="AlphaFoldDB" id="A0AA35ZEN7"/>
<feature type="compositionally biased region" description="Basic and acidic residues" evidence="1">
    <location>
        <begin position="18"/>
        <end position="36"/>
    </location>
</feature>
<dbReference type="Proteomes" id="UP001177003">
    <property type="component" value="Chromosome 6"/>
</dbReference>
<evidence type="ECO:0000313" key="2">
    <source>
        <dbReference type="EMBL" id="CAI9290582.1"/>
    </source>
</evidence>
<evidence type="ECO:0000313" key="3">
    <source>
        <dbReference type="Proteomes" id="UP001177003"/>
    </source>
</evidence>
<gene>
    <name evidence="2" type="ORF">LSALG_LOCUS29769</name>
</gene>
<name>A0AA35ZEN7_LACSI</name>
<proteinExistence type="predicted"/>
<sequence length="203" mass="24252">MLNKIEGVSRNGALPKQGGDKEPQPNKEPQTKQKTKELIRRLMKLLHQKEKRKWLMIMKKKKKRFLSLKSLCEISVTKNLMIFRLLQRIYKLKKLSSKYAKPRFKTWSLKKICALRVKSPVQTLFKGFMGTNQIMDEFNMAYLPFMNPYDWISLLLIVKKYEQKYEFIVAHLKRMPICYVHEIAKMEIDIAYVLKKRTILKPE</sequence>
<accession>A0AA35ZEN7</accession>
<evidence type="ECO:0000256" key="1">
    <source>
        <dbReference type="SAM" id="MobiDB-lite"/>
    </source>
</evidence>
<reference evidence="2" key="1">
    <citation type="submission" date="2023-04" db="EMBL/GenBank/DDBJ databases">
        <authorList>
            <person name="Vijverberg K."/>
            <person name="Xiong W."/>
            <person name="Schranz E."/>
        </authorList>
    </citation>
    <scope>NUCLEOTIDE SEQUENCE</scope>
</reference>
<keyword evidence="3" id="KW-1185">Reference proteome</keyword>
<feature type="region of interest" description="Disordered" evidence="1">
    <location>
        <begin position="1"/>
        <end position="36"/>
    </location>
</feature>
<dbReference type="EMBL" id="OX465082">
    <property type="protein sequence ID" value="CAI9290582.1"/>
    <property type="molecule type" value="Genomic_DNA"/>
</dbReference>
<protein>
    <submittedName>
        <fullName evidence="2">Uncharacterized protein</fullName>
    </submittedName>
</protein>
<organism evidence="2 3">
    <name type="scientific">Lactuca saligna</name>
    <name type="common">Willowleaf lettuce</name>
    <dbReference type="NCBI Taxonomy" id="75948"/>
    <lineage>
        <taxon>Eukaryota</taxon>
        <taxon>Viridiplantae</taxon>
        <taxon>Streptophyta</taxon>
        <taxon>Embryophyta</taxon>
        <taxon>Tracheophyta</taxon>
        <taxon>Spermatophyta</taxon>
        <taxon>Magnoliopsida</taxon>
        <taxon>eudicotyledons</taxon>
        <taxon>Gunneridae</taxon>
        <taxon>Pentapetalae</taxon>
        <taxon>asterids</taxon>
        <taxon>campanulids</taxon>
        <taxon>Asterales</taxon>
        <taxon>Asteraceae</taxon>
        <taxon>Cichorioideae</taxon>
        <taxon>Cichorieae</taxon>
        <taxon>Lactucinae</taxon>
        <taxon>Lactuca</taxon>
    </lineage>
</organism>